<keyword evidence="5" id="KW-1185">Reference proteome</keyword>
<dbReference type="InterPro" id="IPR020904">
    <property type="entry name" value="Sc_DH/Rdtase_CS"/>
</dbReference>
<dbReference type="Gene3D" id="3.40.50.720">
    <property type="entry name" value="NAD(P)-binding Rossmann-like Domain"/>
    <property type="match status" value="1"/>
</dbReference>
<feature type="domain" description="Ketoreductase" evidence="3">
    <location>
        <begin position="51"/>
        <end position="229"/>
    </location>
</feature>
<dbReference type="HOGENOM" id="CLU_010194_1_3_11"/>
<dbReference type="PRINTS" id="PR00081">
    <property type="entry name" value="GDHRDH"/>
</dbReference>
<dbReference type="SUPFAM" id="SSF51735">
    <property type="entry name" value="NAD(P)-binding Rossmann-fold domains"/>
    <property type="match status" value="1"/>
</dbReference>
<name>V6JIX8_STRRC</name>
<dbReference type="Proteomes" id="UP000017984">
    <property type="component" value="Chromosome"/>
</dbReference>
<evidence type="ECO:0000256" key="2">
    <source>
        <dbReference type="ARBA" id="ARBA00023002"/>
    </source>
</evidence>
<dbReference type="SMART" id="SM00822">
    <property type="entry name" value="PKS_KR"/>
    <property type="match status" value="1"/>
</dbReference>
<dbReference type="PROSITE" id="PS00061">
    <property type="entry name" value="ADH_SHORT"/>
    <property type="match status" value="1"/>
</dbReference>
<organism evidence="4 5">
    <name type="scientific">Streptomyces roseochromogenus subsp. oscitans DS 12.976</name>
    <dbReference type="NCBI Taxonomy" id="1352936"/>
    <lineage>
        <taxon>Bacteria</taxon>
        <taxon>Bacillati</taxon>
        <taxon>Actinomycetota</taxon>
        <taxon>Actinomycetes</taxon>
        <taxon>Kitasatosporales</taxon>
        <taxon>Streptomycetaceae</taxon>
        <taxon>Streptomyces</taxon>
    </lineage>
</organism>
<dbReference type="Pfam" id="PF13561">
    <property type="entry name" value="adh_short_C2"/>
    <property type="match status" value="1"/>
</dbReference>
<dbReference type="STRING" id="1352936.M878_43370"/>
<dbReference type="AlphaFoldDB" id="V6JIX8"/>
<evidence type="ECO:0000313" key="4">
    <source>
        <dbReference type="EMBL" id="EST19111.1"/>
    </source>
</evidence>
<dbReference type="InterPro" id="IPR057326">
    <property type="entry name" value="KR_dom"/>
</dbReference>
<dbReference type="PANTHER" id="PTHR48107">
    <property type="entry name" value="NADPH-DEPENDENT ALDEHYDE REDUCTASE-LIKE PROTEIN, CHLOROPLASTIC-RELATED"/>
    <property type="match status" value="1"/>
</dbReference>
<dbReference type="GO" id="GO:0016614">
    <property type="term" value="F:oxidoreductase activity, acting on CH-OH group of donors"/>
    <property type="evidence" value="ECO:0007669"/>
    <property type="project" value="UniProtKB-ARBA"/>
</dbReference>
<dbReference type="InterPro" id="IPR036291">
    <property type="entry name" value="NAD(P)-bd_dom_sf"/>
</dbReference>
<dbReference type="EMBL" id="AWQX01000385">
    <property type="protein sequence ID" value="EST19111.1"/>
    <property type="molecule type" value="Genomic_DNA"/>
</dbReference>
<keyword evidence="2" id="KW-0560">Oxidoreductase</keyword>
<dbReference type="RefSeq" id="WP_023553488.1">
    <property type="nucleotide sequence ID" value="NZ_CM002285.1"/>
</dbReference>
<sequence>MQVSPAYALHVSHAYAVHLGTQRMPARGAAHHQWKGTHPMTAGHCSRFTGKVAVVTGGSRGIGAAVATRLAAEGASVVIGYRGNEQAAQAVVTALSAEGARVVALCADVAEPHQTRALFERTMDQFGRLDVLASCAGVEHFDALENISPADFDRVFAVNTRGQLFAAQYAAAHMGAGGRIVLTSSVSASRAVFGHTLYAASKAAVEAMVLNLSAELGQRGITMNAIAPGGTATDMAAEHAPGYQHPALRGTMPLSRWLEVHGALGRLAEPREVAAGYAFLASDDAAYLTGRTLPLDGGFF</sequence>
<evidence type="ECO:0000259" key="3">
    <source>
        <dbReference type="SMART" id="SM00822"/>
    </source>
</evidence>
<comment type="similarity">
    <text evidence="1">Belongs to the short-chain dehydrogenases/reductases (SDR) family.</text>
</comment>
<evidence type="ECO:0000313" key="5">
    <source>
        <dbReference type="Proteomes" id="UP000017984"/>
    </source>
</evidence>
<comment type="caution">
    <text evidence="4">The sequence shown here is derived from an EMBL/GenBank/DDBJ whole genome shotgun (WGS) entry which is preliminary data.</text>
</comment>
<accession>V6JIX8</accession>
<gene>
    <name evidence="4" type="ORF">M878_43370</name>
</gene>
<dbReference type="InterPro" id="IPR002347">
    <property type="entry name" value="SDR_fam"/>
</dbReference>
<dbReference type="FunFam" id="3.40.50.720:FF:000084">
    <property type="entry name" value="Short-chain dehydrogenase reductase"/>
    <property type="match status" value="1"/>
</dbReference>
<protein>
    <recommendedName>
        <fullName evidence="3">Ketoreductase domain-containing protein</fullName>
    </recommendedName>
</protein>
<proteinExistence type="inferred from homology"/>
<reference evidence="4 5" key="1">
    <citation type="journal article" date="2014" name="Genome Announc.">
        <title>Draft Genome Sequence of Streptomyces roseochromogenes subsp. oscitans DS 12.976, Producer of the Aminocoumarin Antibiotic Clorobiocin.</title>
        <authorList>
            <person name="Ruckert C."/>
            <person name="Kalinowski J."/>
            <person name="Heide L."/>
            <person name="Apel A.K."/>
        </authorList>
    </citation>
    <scope>NUCLEOTIDE SEQUENCE [LARGE SCALE GENOMIC DNA]</scope>
    <source>
        <strain evidence="4 5">DS 12.976</strain>
    </source>
</reference>
<dbReference type="PANTHER" id="PTHR48107:SF7">
    <property type="entry name" value="RE15974P"/>
    <property type="match status" value="1"/>
</dbReference>
<dbReference type="PRINTS" id="PR00080">
    <property type="entry name" value="SDRFAMILY"/>
</dbReference>
<evidence type="ECO:0000256" key="1">
    <source>
        <dbReference type="ARBA" id="ARBA00006484"/>
    </source>
</evidence>
<dbReference type="PATRIC" id="fig|1352936.5.peg.8984"/>